<feature type="transmembrane region" description="Helical" evidence="1">
    <location>
        <begin position="354"/>
        <end position="376"/>
    </location>
</feature>
<feature type="transmembrane region" description="Helical" evidence="1">
    <location>
        <begin position="152"/>
        <end position="177"/>
    </location>
</feature>
<keyword evidence="1" id="KW-1133">Transmembrane helix</keyword>
<feature type="transmembrane region" description="Helical" evidence="1">
    <location>
        <begin position="471"/>
        <end position="491"/>
    </location>
</feature>
<name>A0A9D1ZZ30_9FIRM</name>
<evidence type="ECO:0000256" key="1">
    <source>
        <dbReference type="SAM" id="Phobius"/>
    </source>
</evidence>
<organism evidence="2 3">
    <name type="scientific">Candidatus Borkfalkia excrementigallinarum</name>
    <dbReference type="NCBI Taxonomy" id="2838506"/>
    <lineage>
        <taxon>Bacteria</taxon>
        <taxon>Bacillati</taxon>
        <taxon>Bacillota</taxon>
        <taxon>Clostridia</taxon>
        <taxon>Christensenellales</taxon>
        <taxon>Christensenellaceae</taxon>
        <taxon>Candidatus Borkfalkia</taxon>
    </lineage>
</organism>
<reference evidence="2" key="2">
    <citation type="submission" date="2021-04" db="EMBL/GenBank/DDBJ databases">
        <authorList>
            <person name="Gilroy R."/>
        </authorList>
    </citation>
    <scope>NUCLEOTIDE SEQUENCE</scope>
    <source>
        <strain evidence="2">1345</strain>
    </source>
</reference>
<keyword evidence="1" id="KW-0472">Membrane</keyword>
<keyword evidence="1" id="KW-0812">Transmembrane</keyword>
<feature type="transmembrane region" description="Helical" evidence="1">
    <location>
        <begin position="71"/>
        <end position="95"/>
    </location>
</feature>
<feature type="transmembrane region" description="Helical" evidence="1">
    <location>
        <begin position="189"/>
        <end position="208"/>
    </location>
</feature>
<feature type="transmembrane region" description="Helical" evidence="1">
    <location>
        <begin position="497"/>
        <end position="517"/>
    </location>
</feature>
<evidence type="ECO:0000313" key="2">
    <source>
        <dbReference type="EMBL" id="HIY96594.1"/>
    </source>
</evidence>
<protein>
    <submittedName>
        <fullName evidence="2">Uncharacterized protein</fullName>
    </submittedName>
</protein>
<comment type="caution">
    <text evidence="2">The sequence shown here is derived from an EMBL/GenBank/DDBJ whole genome shotgun (WGS) entry which is preliminary data.</text>
</comment>
<dbReference type="EMBL" id="DXCQ01000027">
    <property type="protein sequence ID" value="HIY96594.1"/>
    <property type="molecule type" value="Genomic_DNA"/>
</dbReference>
<feature type="transmembrane region" description="Helical" evidence="1">
    <location>
        <begin position="427"/>
        <end position="451"/>
    </location>
</feature>
<feature type="transmembrane region" description="Helical" evidence="1">
    <location>
        <begin position="313"/>
        <end position="334"/>
    </location>
</feature>
<dbReference type="AlphaFoldDB" id="A0A9D1ZZ30"/>
<evidence type="ECO:0000313" key="3">
    <source>
        <dbReference type="Proteomes" id="UP000886750"/>
    </source>
</evidence>
<gene>
    <name evidence="2" type="ORF">H9729_02795</name>
</gene>
<feature type="transmembrane region" description="Helical" evidence="1">
    <location>
        <begin position="116"/>
        <end position="140"/>
    </location>
</feature>
<proteinExistence type="predicted"/>
<feature type="transmembrane region" description="Helical" evidence="1">
    <location>
        <begin position="244"/>
        <end position="269"/>
    </location>
</feature>
<reference evidence="2" key="1">
    <citation type="journal article" date="2021" name="PeerJ">
        <title>Extensive microbial diversity within the chicken gut microbiome revealed by metagenomics and culture.</title>
        <authorList>
            <person name="Gilroy R."/>
            <person name="Ravi A."/>
            <person name="Getino M."/>
            <person name="Pursley I."/>
            <person name="Horton D.L."/>
            <person name="Alikhan N.F."/>
            <person name="Baker D."/>
            <person name="Gharbi K."/>
            <person name="Hall N."/>
            <person name="Watson M."/>
            <person name="Adriaenssens E.M."/>
            <person name="Foster-Nyarko E."/>
            <person name="Jarju S."/>
            <person name="Secka A."/>
            <person name="Antonio M."/>
            <person name="Oren A."/>
            <person name="Chaudhuri R.R."/>
            <person name="La Ragione R."/>
            <person name="Hildebrand F."/>
            <person name="Pallen M.J."/>
        </authorList>
    </citation>
    <scope>NUCLEOTIDE SEQUENCE</scope>
    <source>
        <strain evidence="2">1345</strain>
    </source>
</reference>
<accession>A0A9D1ZZ30</accession>
<dbReference type="Proteomes" id="UP000886750">
    <property type="component" value="Unassembled WGS sequence"/>
</dbReference>
<feature type="transmembrane region" description="Helical" evidence="1">
    <location>
        <begin position="397"/>
        <end position="421"/>
    </location>
</feature>
<feature type="transmembrane region" description="Helical" evidence="1">
    <location>
        <begin position="38"/>
        <end position="59"/>
    </location>
</feature>
<sequence length="524" mass="55754">MRAKWPILLKIQLMGLTGINRAKKSNDPRDKRKTAGGIVAIAVVGAVVLFYAAMLAVGFCEQGLGKKLPALIVALSSVIIFAFTLFQGSSILFATKDYDMVMSLPIPRWEVVLARLLCSYIVNFAFALAVAVPVTAVYFAYGGFTFGALGTILLSVIMTPLLPLAVSAALSTLIAALTARLRFKNLLQSILGIALFVGVMIASFSFSFNANADGEADMASLFGMLVGKIYPPAWLVDMTLSGTVWGVFAFAGISLAAAALFVAIVSVFYTKINSALLSRGARAGYKAKDIRSSSAFGALVKKEIKRMFSHSGYLLNGLCGAVLLIIFGVALLFIDLESFFDIPAEDFAALKAALAPMGAGLMMLFIGMSCPAASALSLEGNSRGLLFSLPVSARLILLAKAVPTFLFDGIAGLVFAVLFGIRLGTDAFGWAALLLTAILYSAFTAVLGSFLNYKYPKYDWANETQAVKSSIPVMITVFGNMVLGMTVLVVSVFVGPWLALGIDLLCAVFCAVLYGYFGKLKLYM</sequence>